<dbReference type="OrthoDB" id="411301at2"/>
<accession>A0A0S7BUK3</accession>
<proteinExistence type="predicted"/>
<gene>
    <name evidence="1" type="ORF">ATC1_13166</name>
</gene>
<organism evidence="1">
    <name type="scientific">Flexilinea flocculi</name>
    <dbReference type="NCBI Taxonomy" id="1678840"/>
    <lineage>
        <taxon>Bacteria</taxon>
        <taxon>Bacillati</taxon>
        <taxon>Chloroflexota</taxon>
        <taxon>Anaerolineae</taxon>
        <taxon>Anaerolineales</taxon>
        <taxon>Anaerolineaceae</taxon>
        <taxon>Flexilinea</taxon>
    </lineage>
</organism>
<evidence type="ECO:0000313" key="1">
    <source>
        <dbReference type="EMBL" id="GAP40200.1"/>
    </source>
</evidence>
<dbReference type="STRING" id="1678840.ATC1_13166"/>
<dbReference type="RefSeq" id="WP_062279285.1">
    <property type="nucleotide sequence ID" value="NZ_DF968181.1"/>
</dbReference>
<dbReference type="Proteomes" id="UP000053370">
    <property type="component" value="Unassembled WGS sequence"/>
</dbReference>
<dbReference type="EMBL" id="DF968181">
    <property type="protein sequence ID" value="GAP40200.1"/>
    <property type="molecule type" value="Genomic_DNA"/>
</dbReference>
<keyword evidence="2" id="KW-1185">Reference proteome</keyword>
<dbReference type="Gene3D" id="3.30.530.20">
    <property type="match status" value="1"/>
</dbReference>
<name>A0A0S7BUK3_9CHLR</name>
<reference evidence="1" key="1">
    <citation type="journal article" date="2015" name="Genome Announc.">
        <title>Draft Genome Sequence of Anaerolineae Strain TC1, a Novel Isolate from a Methanogenic Wastewater Treatment System.</title>
        <authorList>
            <person name="Matsuura N."/>
            <person name="Tourlousse D.M."/>
            <person name="Sun L."/>
            <person name="Toyonaga M."/>
            <person name="Kuroda K."/>
            <person name="Ohashi A."/>
            <person name="Cruz R."/>
            <person name="Yamaguchi T."/>
            <person name="Sekiguchi Y."/>
        </authorList>
    </citation>
    <scope>NUCLEOTIDE SEQUENCE [LARGE SCALE GENOMIC DNA]</scope>
    <source>
        <strain evidence="1">TC1</strain>
    </source>
</reference>
<dbReference type="AlphaFoldDB" id="A0A0S7BUK3"/>
<evidence type="ECO:0000313" key="2">
    <source>
        <dbReference type="Proteomes" id="UP000053370"/>
    </source>
</evidence>
<dbReference type="InterPro" id="IPR023393">
    <property type="entry name" value="START-like_dom_sf"/>
</dbReference>
<dbReference type="SUPFAM" id="SSF55961">
    <property type="entry name" value="Bet v1-like"/>
    <property type="match status" value="1"/>
</dbReference>
<sequence length="155" mass="17714">MDVQYSIEIHAKPAEVFPWIADPEKAVLWQPDVQHWEIIEKRGDVIGTVFRETVGEGSNSLEMKGFISKYQLNQEIGFHLESKVHTIEMDYTIRSNADVSVVSIHAQIHWKFPANIIYLFSGKKMKASLMNQMKSEGNALKKICEKEVSYSDLNG</sequence>
<protein>
    <submittedName>
        <fullName evidence="1">Polyketide cyclase / dehydrase and lipid transport</fullName>
    </submittedName>
</protein>